<feature type="region of interest" description="Disordered" evidence="3">
    <location>
        <begin position="267"/>
        <end position="383"/>
    </location>
</feature>
<accession>A0A5N5SXJ9</accession>
<sequence>MRRVKCAPKIQIQSYAKSFLRSNWRNQWVVLHEDSTLEWYKDESESDLEGGVVIKDAPEMMAAGPYANYVPGKPELPKGADPNCLIVFGSKSKDKATVWFLADNLDDLNGSDDSLPPPYEYRVPGNPHPSPQPNNYPRQNYNGNYGGGYNAPRGGGYGGQYGGGGYGGGGYGGGGYGGGGYRGDYDGRGGGQNTVIIDRGNNGMGNFATGMLTGAALTGWGCGLGWGIGPTIGIGFGGWGLGTGFGIHPPIYGGGVGATNVNVVNNIDTNNSTTNNETNETTNETTPQENANENTDAGNDAEAVNTENTANEAENRENSVDPGLDEGVDSNGFEPGFEPEAETIPDSGIDPGLTSNDPELDRMEMPEMGMDGGERFDMGGMGD</sequence>
<dbReference type="Gene3D" id="2.30.29.30">
    <property type="entry name" value="Pleckstrin-homology domain (PH domain)/Phosphotyrosine-binding domain (PTB)"/>
    <property type="match status" value="1"/>
</dbReference>
<evidence type="ECO:0000313" key="4">
    <source>
        <dbReference type="EMBL" id="KAB7498628.1"/>
    </source>
</evidence>
<dbReference type="InterPro" id="IPR039680">
    <property type="entry name" value="PLEKHB1/2"/>
</dbReference>
<dbReference type="EMBL" id="SEYY01019128">
    <property type="protein sequence ID" value="KAB7498628.1"/>
    <property type="molecule type" value="Genomic_DNA"/>
</dbReference>
<evidence type="ECO:0000256" key="3">
    <source>
        <dbReference type="SAM" id="MobiDB-lite"/>
    </source>
</evidence>
<dbReference type="Proteomes" id="UP000326759">
    <property type="component" value="Unassembled WGS sequence"/>
</dbReference>
<reference evidence="4 5" key="1">
    <citation type="journal article" date="2019" name="PLoS Biol.">
        <title>Sex chromosomes control vertical transmission of feminizing Wolbachia symbionts in an isopod.</title>
        <authorList>
            <person name="Becking T."/>
            <person name="Chebbi M.A."/>
            <person name="Giraud I."/>
            <person name="Moumen B."/>
            <person name="Laverre T."/>
            <person name="Caubet Y."/>
            <person name="Peccoud J."/>
            <person name="Gilbert C."/>
            <person name="Cordaux R."/>
        </authorList>
    </citation>
    <scope>NUCLEOTIDE SEQUENCE [LARGE SCALE GENOMIC DNA]</scope>
    <source>
        <strain evidence="4">ANa2</strain>
        <tissue evidence="4">Whole body excluding digestive tract and cuticle</tissue>
    </source>
</reference>
<dbReference type="PANTHER" id="PTHR14309:SF12">
    <property type="entry name" value="PH DOMAIN-CONTAINING PROTEIN"/>
    <property type="match status" value="1"/>
</dbReference>
<proteinExistence type="predicted"/>
<gene>
    <name evidence="4" type="ORF">Anas_05632</name>
</gene>
<evidence type="ECO:0000256" key="1">
    <source>
        <dbReference type="ARBA" id="ARBA00004370"/>
    </source>
</evidence>
<dbReference type="SUPFAM" id="SSF50729">
    <property type="entry name" value="PH domain-like"/>
    <property type="match status" value="1"/>
</dbReference>
<dbReference type="PANTHER" id="PTHR14309">
    <property type="entry name" value="EXPRESSED PROTEIN"/>
    <property type="match status" value="1"/>
</dbReference>
<dbReference type="OrthoDB" id="5914923at2759"/>
<evidence type="ECO:0000256" key="2">
    <source>
        <dbReference type="ARBA" id="ARBA00023136"/>
    </source>
</evidence>
<keyword evidence="5" id="KW-1185">Reference proteome</keyword>
<keyword evidence="2" id="KW-0472">Membrane</keyword>
<dbReference type="GO" id="GO:0016020">
    <property type="term" value="C:membrane"/>
    <property type="evidence" value="ECO:0007669"/>
    <property type="project" value="UniProtKB-SubCell"/>
</dbReference>
<name>A0A5N5SXJ9_9CRUS</name>
<organism evidence="4 5">
    <name type="scientific">Armadillidium nasatum</name>
    <dbReference type="NCBI Taxonomy" id="96803"/>
    <lineage>
        <taxon>Eukaryota</taxon>
        <taxon>Metazoa</taxon>
        <taxon>Ecdysozoa</taxon>
        <taxon>Arthropoda</taxon>
        <taxon>Crustacea</taxon>
        <taxon>Multicrustacea</taxon>
        <taxon>Malacostraca</taxon>
        <taxon>Eumalacostraca</taxon>
        <taxon>Peracarida</taxon>
        <taxon>Isopoda</taxon>
        <taxon>Oniscidea</taxon>
        <taxon>Crinocheta</taxon>
        <taxon>Armadillidiidae</taxon>
        <taxon>Armadillidium</taxon>
    </lineage>
</organism>
<evidence type="ECO:0000313" key="5">
    <source>
        <dbReference type="Proteomes" id="UP000326759"/>
    </source>
</evidence>
<dbReference type="AlphaFoldDB" id="A0A5N5SXJ9"/>
<feature type="compositionally biased region" description="Low complexity" evidence="3">
    <location>
        <begin position="267"/>
        <end position="312"/>
    </location>
</feature>
<dbReference type="GO" id="GO:0045595">
    <property type="term" value="P:regulation of cell differentiation"/>
    <property type="evidence" value="ECO:0007669"/>
    <property type="project" value="TreeGrafter"/>
</dbReference>
<evidence type="ECO:0008006" key="6">
    <source>
        <dbReference type="Google" id="ProtNLM"/>
    </source>
</evidence>
<comment type="caution">
    <text evidence="4">The sequence shown here is derived from an EMBL/GenBank/DDBJ whole genome shotgun (WGS) entry which is preliminary data.</text>
</comment>
<dbReference type="InterPro" id="IPR011993">
    <property type="entry name" value="PH-like_dom_sf"/>
</dbReference>
<protein>
    <recommendedName>
        <fullName evidence="6">PH domain-containing protein</fullName>
    </recommendedName>
</protein>
<comment type="subcellular location">
    <subcellularLocation>
        <location evidence="1">Membrane</location>
    </subcellularLocation>
</comment>
<feature type="region of interest" description="Disordered" evidence="3">
    <location>
        <begin position="107"/>
        <end position="139"/>
    </location>
</feature>